<reference evidence="10" key="1">
    <citation type="submission" date="2022-04" db="EMBL/GenBank/DDBJ databases">
        <title>Whole genome sequence of Sphaerotilus sp. FB-5.</title>
        <authorList>
            <person name="Takeda M."/>
            <person name="Narihara S."/>
            <person name="Akimoto M."/>
            <person name="Akimoto R."/>
            <person name="Nishiyashiki S."/>
            <person name="Murakami T."/>
        </authorList>
    </citation>
    <scope>NUCLEOTIDE SEQUENCE</scope>
    <source>
        <strain evidence="10">FB-5</strain>
    </source>
</reference>
<dbReference type="Gene3D" id="1.20.1720.10">
    <property type="entry name" value="Multidrug resistance protein D"/>
    <property type="match status" value="1"/>
</dbReference>
<evidence type="ECO:0000256" key="3">
    <source>
        <dbReference type="ARBA" id="ARBA00022448"/>
    </source>
</evidence>
<accession>A0ABM7YMA3</accession>
<dbReference type="InterPro" id="IPR020846">
    <property type="entry name" value="MFS_dom"/>
</dbReference>
<feature type="transmembrane region" description="Helical" evidence="8">
    <location>
        <begin position="50"/>
        <end position="70"/>
    </location>
</feature>
<feature type="transmembrane region" description="Helical" evidence="8">
    <location>
        <begin position="140"/>
        <end position="160"/>
    </location>
</feature>
<evidence type="ECO:0000256" key="8">
    <source>
        <dbReference type="RuleBase" id="RU365088"/>
    </source>
</evidence>
<dbReference type="RefSeq" id="WP_251973583.1">
    <property type="nucleotide sequence ID" value="NZ_AP025730.1"/>
</dbReference>
<dbReference type="PANTHER" id="PTHR42718">
    <property type="entry name" value="MAJOR FACILITATOR SUPERFAMILY MULTIDRUG TRANSPORTER MFSC"/>
    <property type="match status" value="1"/>
</dbReference>
<dbReference type="PROSITE" id="PS50850">
    <property type="entry name" value="MFS"/>
    <property type="match status" value="1"/>
</dbReference>
<dbReference type="PANTHER" id="PTHR42718:SF9">
    <property type="entry name" value="MAJOR FACILITATOR SUPERFAMILY MULTIDRUG TRANSPORTER MFSC"/>
    <property type="match status" value="1"/>
</dbReference>
<keyword evidence="11" id="KW-1185">Reference proteome</keyword>
<comment type="similarity">
    <text evidence="2 8">Belongs to the major facilitator superfamily. Bcr/CmlA family.</text>
</comment>
<evidence type="ECO:0000256" key="4">
    <source>
        <dbReference type="ARBA" id="ARBA00022475"/>
    </source>
</evidence>
<evidence type="ECO:0000256" key="2">
    <source>
        <dbReference type="ARBA" id="ARBA00006236"/>
    </source>
</evidence>
<feature type="transmembrane region" description="Helical" evidence="8">
    <location>
        <begin position="166"/>
        <end position="186"/>
    </location>
</feature>
<keyword evidence="8" id="KW-0997">Cell inner membrane</keyword>
<protein>
    <recommendedName>
        <fullName evidence="8">Bcr/CflA family efflux transporter</fullName>
    </recommendedName>
</protein>
<feature type="domain" description="Major facilitator superfamily (MFS) profile" evidence="9">
    <location>
        <begin position="15"/>
        <end position="409"/>
    </location>
</feature>
<dbReference type="Proteomes" id="UP001057498">
    <property type="component" value="Chromosome"/>
</dbReference>
<gene>
    <name evidence="10" type="ORF">CATMQ487_25340</name>
</gene>
<feature type="transmembrane region" description="Helical" evidence="8">
    <location>
        <begin position="111"/>
        <end position="128"/>
    </location>
</feature>
<dbReference type="PROSITE" id="PS51318">
    <property type="entry name" value="TAT"/>
    <property type="match status" value="1"/>
</dbReference>
<feature type="transmembrane region" description="Helical" evidence="8">
    <location>
        <begin position="334"/>
        <end position="359"/>
    </location>
</feature>
<dbReference type="SUPFAM" id="SSF103473">
    <property type="entry name" value="MFS general substrate transporter"/>
    <property type="match status" value="1"/>
</dbReference>
<dbReference type="Pfam" id="PF07690">
    <property type="entry name" value="MFS_1"/>
    <property type="match status" value="1"/>
</dbReference>
<proteinExistence type="inferred from homology"/>
<dbReference type="InterPro" id="IPR006311">
    <property type="entry name" value="TAT_signal"/>
</dbReference>
<evidence type="ECO:0000256" key="7">
    <source>
        <dbReference type="ARBA" id="ARBA00023136"/>
    </source>
</evidence>
<evidence type="ECO:0000259" key="9">
    <source>
        <dbReference type="PROSITE" id="PS50850"/>
    </source>
</evidence>
<evidence type="ECO:0000313" key="11">
    <source>
        <dbReference type="Proteomes" id="UP001057498"/>
    </source>
</evidence>
<feature type="transmembrane region" description="Helical" evidence="8">
    <location>
        <begin position="226"/>
        <end position="249"/>
    </location>
</feature>
<feature type="transmembrane region" description="Helical" evidence="8">
    <location>
        <begin position="295"/>
        <end position="314"/>
    </location>
</feature>
<name>A0ABM7YMA3_9BURK</name>
<keyword evidence="6 8" id="KW-1133">Transmembrane helix</keyword>
<organism evidence="10 11">
    <name type="scientific">Sphaerotilus microaerophilus</name>
    <dbReference type="NCBI Taxonomy" id="2914710"/>
    <lineage>
        <taxon>Bacteria</taxon>
        <taxon>Pseudomonadati</taxon>
        <taxon>Pseudomonadota</taxon>
        <taxon>Betaproteobacteria</taxon>
        <taxon>Burkholderiales</taxon>
        <taxon>Sphaerotilaceae</taxon>
        <taxon>Sphaerotilus</taxon>
    </lineage>
</organism>
<dbReference type="InterPro" id="IPR004812">
    <property type="entry name" value="Efflux_drug-R_Bcr/CmlA"/>
</dbReference>
<dbReference type="EMBL" id="AP025730">
    <property type="protein sequence ID" value="BDI05564.1"/>
    <property type="molecule type" value="Genomic_DNA"/>
</dbReference>
<evidence type="ECO:0000256" key="6">
    <source>
        <dbReference type="ARBA" id="ARBA00022989"/>
    </source>
</evidence>
<keyword evidence="5 8" id="KW-0812">Transmembrane</keyword>
<sequence length="412" mass="42826">MPDTLPAPTDPRRGALLANLLAQLAFGLLAMTICLPSMQEWGAIFGVGQPAVQLTFSAYVLTYGGLQLFYGPLSDRLGRRRILLFGLALSLAGALAAALAPGLAVLVAARALQGAGAAAGMVVGRAMVQDLFTGPERTRVMAYIGMTLGLCPPLATLIGGQLHVRWGWQANFWLIALLAALLWGLSWRMLPRQAHRPAVPVTPGGGDHWLRAMGQAYLQLAREPRFVAYVAILAMTTATFYAFLGGAPVVLRSLGVGPEGIGLYIMCVPMSYIAGSFLTSRIVHRLGERRMLRAGQALTLAGIALMLGLGLAGWHSALALSLPLMLLGVGHGLLVPPALAGTVGLLPALAGSAAAVAGVSQQLMGALGGYLVGLMPHHGVVNLGWLMLGLAACASVPMMLMPPAAPTRPAGH</sequence>
<evidence type="ECO:0000256" key="1">
    <source>
        <dbReference type="ARBA" id="ARBA00004651"/>
    </source>
</evidence>
<feature type="transmembrane region" description="Helical" evidence="8">
    <location>
        <begin position="16"/>
        <end position="38"/>
    </location>
</feature>
<dbReference type="InterPro" id="IPR036259">
    <property type="entry name" value="MFS_trans_sf"/>
</dbReference>
<comment type="subcellular location">
    <subcellularLocation>
        <location evidence="8">Cell inner membrane</location>
        <topology evidence="8">Multi-pass membrane protein</topology>
    </subcellularLocation>
    <subcellularLocation>
        <location evidence="1">Cell membrane</location>
        <topology evidence="1">Multi-pass membrane protein</topology>
    </subcellularLocation>
</comment>
<evidence type="ECO:0000313" key="10">
    <source>
        <dbReference type="EMBL" id="BDI05564.1"/>
    </source>
</evidence>
<dbReference type="InterPro" id="IPR011701">
    <property type="entry name" value="MFS"/>
</dbReference>
<feature type="transmembrane region" description="Helical" evidence="8">
    <location>
        <begin position="380"/>
        <end position="400"/>
    </location>
</feature>
<dbReference type="NCBIfam" id="TIGR00710">
    <property type="entry name" value="efflux_Bcr_CflA"/>
    <property type="match status" value="1"/>
</dbReference>
<keyword evidence="3 8" id="KW-0813">Transport</keyword>
<evidence type="ECO:0000256" key="5">
    <source>
        <dbReference type="ARBA" id="ARBA00022692"/>
    </source>
</evidence>
<keyword evidence="4" id="KW-1003">Cell membrane</keyword>
<feature type="transmembrane region" description="Helical" evidence="8">
    <location>
        <begin position="82"/>
        <end position="105"/>
    </location>
</feature>
<keyword evidence="7 8" id="KW-0472">Membrane</keyword>
<feature type="transmembrane region" description="Helical" evidence="8">
    <location>
        <begin position="261"/>
        <end position="283"/>
    </location>
</feature>
<comment type="caution">
    <text evidence="8">Lacks conserved residue(s) required for the propagation of feature annotation.</text>
</comment>